<dbReference type="InterPro" id="IPR040921">
    <property type="entry name" value="Peptidase_S66C"/>
</dbReference>
<evidence type="ECO:0000256" key="4">
    <source>
        <dbReference type="ARBA" id="ARBA00022801"/>
    </source>
</evidence>
<dbReference type="Proteomes" id="UP001321305">
    <property type="component" value="Chromosome"/>
</dbReference>
<keyword evidence="9" id="KW-1185">Reference proteome</keyword>
<keyword evidence="3" id="KW-0645">Protease</keyword>
<dbReference type="PANTHER" id="PTHR30237:SF2">
    <property type="entry name" value="MUREIN TETRAPEPTIDE CARBOXYPEPTIDASE"/>
    <property type="match status" value="1"/>
</dbReference>
<dbReference type="InterPro" id="IPR027461">
    <property type="entry name" value="Carboxypeptidase_A_C_sf"/>
</dbReference>
<dbReference type="Pfam" id="PF02016">
    <property type="entry name" value="Peptidase_S66"/>
    <property type="match status" value="1"/>
</dbReference>
<dbReference type="EMBL" id="CP144143">
    <property type="protein sequence ID" value="WWC82554.1"/>
    <property type="molecule type" value="Genomic_DNA"/>
</dbReference>
<organism evidence="8 9">
    <name type="scientific">Mycovorax composti</name>
    <dbReference type="NCBI Taxonomy" id="2962693"/>
    <lineage>
        <taxon>Bacteria</taxon>
        <taxon>Pseudomonadati</taxon>
        <taxon>Bacteroidota</taxon>
        <taxon>Chitinophagia</taxon>
        <taxon>Chitinophagales</taxon>
        <taxon>Chitinophagaceae</taxon>
        <taxon>Mycovorax</taxon>
    </lineage>
</organism>
<dbReference type="InterPro" id="IPR040449">
    <property type="entry name" value="Peptidase_S66_N"/>
</dbReference>
<dbReference type="GO" id="GO:0004180">
    <property type="term" value="F:carboxypeptidase activity"/>
    <property type="evidence" value="ECO:0007669"/>
    <property type="project" value="UniProtKB-KW"/>
</dbReference>
<dbReference type="PIRSF" id="PIRSF028757">
    <property type="entry name" value="LD-carboxypeptidase"/>
    <property type="match status" value="1"/>
</dbReference>
<evidence type="ECO:0000259" key="7">
    <source>
        <dbReference type="Pfam" id="PF17676"/>
    </source>
</evidence>
<evidence type="ECO:0000313" key="8">
    <source>
        <dbReference type="EMBL" id="WWC82554.1"/>
    </source>
</evidence>
<dbReference type="Gene3D" id="3.40.50.10740">
    <property type="entry name" value="Class I glutamine amidotransferase-like"/>
    <property type="match status" value="1"/>
</dbReference>
<keyword evidence="4 8" id="KW-0378">Hydrolase</keyword>
<dbReference type="Gene3D" id="3.50.30.60">
    <property type="entry name" value="LD-carboxypeptidase A C-terminal domain-like"/>
    <property type="match status" value="1"/>
</dbReference>
<dbReference type="CDD" id="cd07025">
    <property type="entry name" value="Peptidase_S66"/>
    <property type="match status" value="1"/>
</dbReference>
<evidence type="ECO:0000256" key="2">
    <source>
        <dbReference type="ARBA" id="ARBA00022645"/>
    </source>
</evidence>
<sequence length="355" mass="39250">MTPFILFNFPILANMNRKNFITTAAAVLASLSFSKVGARSPLSVSQYAPIIPPYLKPGDLIGITSPAGYITREDIIPAATLMQQWGFKIRVGYTIGKRNYTFGGTDAERLQDLQQMLDDPQVKAIMCARGGYGAVRIVDGIDWTQFKSNPKWIIGFSDITVLHSHIQRNLGIATIHSKMCNSFPRVWDDASPLQKETILSIQKALIGEKIQYSAPSNNFNRTGTARGILVGGNLKTLESLAGSVSDINTDGKILFVEDTGEYLYSVDRMFWNLKRSGKLTNLAGLIVGGLKTKQDDPGEYFGYSTYEIIASKVKEYRYPVCFEFPVGHQIDNFALKCGVPYELSVSESGTTLKEI</sequence>
<evidence type="ECO:0000259" key="6">
    <source>
        <dbReference type="Pfam" id="PF02016"/>
    </source>
</evidence>
<feature type="domain" description="LD-carboxypeptidase C-terminal" evidence="7">
    <location>
        <begin position="226"/>
        <end position="343"/>
    </location>
</feature>
<dbReference type="InterPro" id="IPR027478">
    <property type="entry name" value="LdcA_N"/>
</dbReference>
<accession>A0ABZ2EGD2</accession>
<dbReference type="Pfam" id="PF17676">
    <property type="entry name" value="Peptidase_S66C"/>
    <property type="match status" value="1"/>
</dbReference>
<dbReference type="SUPFAM" id="SSF141986">
    <property type="entry name" value="LD-carboxypeptidase A C-terminal domain-like"/>
    <property type="match status" value="1"/>
</dbReference>
<evidence type="ECO:0000313" key="9">
    <source>
        <dbReference type="Proteomes" id="UP001321305"/>
    </source>
</evidence>
<feature type="domain" description="LD-carboxypeptidase N-terminal" evidence="6">
    <location>
        <begin position="61"/>
        <end position="176"/>
    </location>
</feature>
<dbReference type="InterPro" id="IPR003507">
    <property type="entry name" value="S66_fam"/>
</dbReference>
<protein>
    <submittedName>
        <fullName evidence="8">Murein peptide carboxypeptidase</fullName>
        <ecNumber evidence="8">3.4.16.-</ecNumber>
    </submittedName>
</protein>
<reference evidence="9" key="1">
    <citation type="submission" date="2024-01" db="EMBL/GenBank/DDBJ databases">
        <title>Mycovorax composti gen. nov. sp. nov., a member of the family Chitinophagaceae isolated from button mushroom compost.</title>
        <authorList>
            <person name="Thai M."/>
            <person name="Bell T.L."/>
            <person name="Kertesz M.A."/>
        </authorList>
    </citation>
    <scope>NUCLEOTIDE SEQUENCE [LARGE SCALE GENOMIC DNA]</scope>
    <source>
        <strain evidence="9">C216</strain>
    </source>
</reference>
<keyword evidence="5" id="KW-0720">Serine protease</keyword>
<dbReference type="PANTHER" id="PTHR30237">
    <property type="entry name" value="MURAMOYLTETRAPEPTIDE CARBOXYPEPTIDASE"/>
    <property type="match status" value="1"/>
</dbReference>
<evidence type="ECO:0000256" key="5">
    <source>
        <dbReference type="ARBA" id="ARBA00022825"/>
    </source>
</evidence>
<keyword evidence="2 8" id="KW-0121">Carboxypeptidase</keyword>
<dbReference type="InterPro" id="IPR029062">
    <property type="entry name" value="Class_I_gatase-like"/>
</dbReference>
<name>A0ABZ2EGD2_9BACT</name>
<gene>
    <name evidence="8" type="primary">ykfA_1</name>
    <name evidence="8" type="ORF">PIECOFPK_00261</name>
</gene>
<comment type="similarity">
    <text evidence="1">Belongs to the peptidase S66 family.</text>
</comment>
<evidence type="ECO:0000256" key="1">
    <source>
        <dbReference type="ARBA" id="ARBA00010233"/>
    </source>
</evidence>
<dbReference type="EC" id="3.4.16.-" evidence="8"/>
<proteinExistence type="inferred from homology"/>
<dbReference type="SUPFAM" id="SSF52317">
    <property type="entry name" value="Class I glutamine amidotransferase-like"/>
    <property type="match status" value="1"/>
</dbReference>
<evidence type="ECO:0000256" key="3">
    <source>
        <dbReference type="ARBA" id="ARBA00022670"/>
    </source>
</evidence>